<sequence precursor="true">MNPFLLSFVATYHRRFAVGICCFAAIISSAGSLHAETETVATPANSDRSATELLPSSIVGFAQVSNLGQVMSTVIDHPLHHRIKSLPAYEAFLESEPRRQLRVAIDAFEGSMGQPWQQALATLSDGGISVALDSKGGGVALLVKSSSRDSLERLRGFLLAISSMKQGGTTPQQGEYRGFTAYQFNKKLKMALVDNWCLITNSSELGQSIIDQYLDGGGESLQSKESFRQSVESMDSQQRDTAAVWGCFDVEALRNAGVAEGFFNEKVDNFGGELVLGGMIANLRHTPFVTGTVHLEQPGLRLQLATPHDRDWEPPREYYFGEASSASAPPLLNLENRLFAVSSHRDLSQMWLRAGDLLSDRVVDQLAKADTQLTTLFSGRDFGEDILGALESEIQIIGVSQDFSDHRPRPAIQLPAFAIQFRMKTPAETQPEIRRIFQSFVGFANVTGAMNGQPPLDLGLETSGSAQMVTATYVPERDERDSVTAPIQFNFSPTIAFASERVIFSSSTALARQMVQSAGTSEVANDRDANTELLVDVNSLHQVLEANRPQLVAGNMLEKGNSENAAQQEIGLLLEMVGLMKQLSLELNVAETQMQLNAAITVDSDRPQSGANE</sequence>
<dbReference type="EMBL" id="SJPV01000005">
    <property type="protein sequence ID" value="TWU37167.1"/>
    <property type="molecule type" value="Genomic_DNA"/>
</dbReference>
<name>A0A5C6DMT5_9BACT</name>
<evidence type="ECO:0000313" key="3">
    <source>
        <dbReference type="Proteomes" id="UP000319143"/>
    </source>
</evidence>
<protein>
    <submittedName>
        <fullName evidence="2">Uncharacterized protein</fullName>
    </submittedName>
</protein>
<dbReference type="Proteomes" id="UP000319143">
    <property type="component" value="Unassembled WGS sequence"/>
</dbReference>
<evidence type="ECO:0000313" key="2">
    <source>
        <dbReference type="EMBL" id="TWU37167.1"/>
    </source>
</evidence>
<dbReference type="AlphaFoldDB" id="A0A5C6DMT5"/>
<evidence type="ECO:0000256" key="1">
    <source>
        <dbReference type="SAM" id="SignalP"/>
    </source>
</evidence>
<keyword evidence="3" id="KW-1185">Reference proteome</keyword>
<reference evidence="2 3" key="1">
    <citation type="submission" date="2019-02" db="EMBL/GenBank/DDBJ databases">
        <title>Deep-cultivation of Planctomycetes and their phenomic and genomic characterization uncovers novel biology.</title>
        <authorList>
            <person name="Wiegand S."/>
            <person name="Jogler M."/>
            <person name="Boedeker C."/>
            <person name="Pinto D."/>
            <person name="Vollmers J."/>
            <person name="Rivas-Marin E."/>
            <person name="Kohn T."/>
            <person name="Peeters S.H."/>
            <person name="Heuer A."/>
            <person name="Rast P."/>
            <person name="Oberbeckmann S."/>
            <person name="Bunk B."/>
            <person name="Jeske O."/>
            <person name="Meyerdierks A."/>
            <person name="Storesund J.E."/>
            <person name="Kallscheuer N."/>
            <person name="Luecker S."/>
            <person name="Lage O.M."/>
            <person name="Pohl T."/>
            <person name="Merkel B.J."/>
            <person name="Hornburger P."/>
            <person name="Mueller R.-W."/>
            <person name="Bruemmer F."/>
            <person name="Labrenz M."/>
            <person name="Spormann A.M."/>
            <person name="Op Den Camp H."/>
            <person name="Overmann J."/>
            <person name="Amann R."/>
            <person name="Jetten M.S.M."/>
            <person name="Mascher T."/>
            <person name="Medema M.H."/>
            <person name="Devos D.P."/>
            <person name="Kaster A.-K."/>
            <person name="Ovreas L."/>
            <person name="Rohde M."/>
            <person name="Galperin M.Y."/>
            <person name="Jogler C."/>
        </authorList>
    </citation>
    <scope>NUCLEOTIDE SEQUENCE [LARGE SCALE GENOMIC DNA]</scope>
    <source>
        <strain evidence="2 3">Poly41</strain>
    </source>
</reference>
<feature type="chain" id="PRO_5022691671" evidence="1">
    <location>
        <begin position="36"/>
        <end position="613"/>
    </location>
</feature>
<proteinExistence type="predicted"/>
<comment type="caution">
    <text evidence="2">The sequence shown here is derived from an EMBL/GenBank/DDBJ whole genome shotgun (WGS) entry which is preliminary data.</text>
</comment>
<dbReference type="OrthoDB" id="240224at2"/>
<organism evidence="2 3">
    <name type="scientific">Novipirellula artificiosorum</name>
    <dbReference type="NCBI Taxonomy" id="2528016"/>
    <lineage>
        <taxon>Bacteria</taxon>
        <taxon>Pseudomonadati</taxon>
        <taxon>Planctomycetota</taxon>
        <taxon>Planctomycetia</taxon>
        <taxon>Pirellulales</taxon>
        <taxon>Pirellulaceae</taxon>
        <taxon>Novipirellula</taxon>
    </lineage>
</organism>
<dbReference type="RefSeq" id="WP_146527430.1">
    <property type="nucleotide sequence ID" value="NZ_SJPV01000005.1"/>
</dbReference>
<accession>A0A5C6DMT5</accession>
<keyword evidence="1" id="KW-0732">Signal</keyword>
<gene>
    <name evidence="2" type="ORF">Poly41_32940</name>
</gene>
<feature type="signal peptide" evidence="1">
    <location>
        <begin position="1"/>
        <end position="35"/>
    </location>
</feature>